<reference evidence="1 2" key="1">
    <citation type="submission" date="2018-10" db="EMBL/GenBank/DDBJ databases">
        <title>Genomic Encyclopedia of Archaeal and Bacterial Type Strains, Phase II (KMG-II): from individual species to whole genera.</title>
        <authorList>
            <person name="Goeker M."/>
        </authorList>
    </citation>
    <scope>NUCLEOTIDE SEQUENCE [LARGE SCALE GENOMIC DNA]</scope>
    <source>
        <strain evidence="1 2">DSM 15149</strain>
    </source>
</reference>
<organism evidence="1 2">
    <name type="scientific">Photorhabdus asymbiotica</name>
    <dbReference type="NCBI Taxonomy" id="291112"/>
    <lineage>
        <taxon>Bacteria</taxon>
        <taxon>Pseudomonadati</taxon>
        <taxon>Pseudomonadota</taxon>
        <taxon>Gammaproteobacteria</taxon>
        <taxon>Enterobacterales</taxon>
        <taxon>Morganellaceae</taxon>
        <taxon>Photorhabdus</taxon>
    </lineage>
</organism>
<name>A0ABX9ST16_9GAMM</name>
<gene>
    <name evidence="1" type="ORF">BDD30_0955</name>
</gene>
<protein>
    <submittedName>
        <fullName evidence="1">Uncharacterized protein</fullName>
    </submittedName>
</protein>
<evidence type="ECO:0000313" key="2">
    <source>
        <dbReference type="Proteomes" id="UP000280955"/>
    </source>
</evidence>
<dbReference type="EMBL" id="RBLJ01000001">
    <property type="protein sequence ID" value="RKS66626.1"/>
    <property type="molecule type" value="Genomic_DNA"/>
</dbReference>
<proteinExistence type="predicted"/>
<comment type="caution">
    <text evidence="1">The sequence shown here is derived from an EMBL/GenBank/DDBJ whole genome shotgun (WGS) entry which is preliminary data.</text>
</comment>
<sequence>MLIDGVNPDAKTARESKLQQVEALAMKLLEKLR</sequence>
<dbReference type="Proteomes" id="UP000280955">
    <property type="component" value="Unassembled WGS sequence"/>
</dbReference>
<keyword evidence="2" id="KW-1185">Reference proteome</keyword>
<accession>A0ABX9ST16</accession>
<evidence type="ECO:0000313" key="1">
    <source>
        <dbReference type="EMBL" id="RKS66626.1"/>
    </source>
</evidence>